<dbReference type="GO" id="GO:0005886">
    <property type="term" value="C:plasma membrane"/>
    <property type="evidence" value="ECO:0007669"/>
    <property type="project" value="UniProtKB-SubCell"/>
</dbReference>
<evidence type="ECO:0000256" key="3">
    <source>
        <dbReference type="ARBA" id="ARBA00022692"/>
    </source>
</evidence>
<feature type="domain" description="EamA" evidence="7">
    <location>
        <begin position="158"/>
        <end position="296"/>
    </location>
</feature>
<feature type="transmembrane region" description="Helical" evidence="6">
    <location>
        <begin position="38"/>
        <end position="58"/>
    </location>
</feature>
<dbReference type="InterPro" id="IPR037185">
    <property type="entry name" value="EmrE-like"/>
</dbReference>
<comment type="subcellular location">
    <subcellularLocation>
        <location evidence="1">Cell membrane</location>
        <topology evidence="1">Multi-pass membrane protein</topology>
    </subcellularLocation>
</comment>
<feature type="transmembrane region" description="Helical" evidence="6">
    <location>
        <begin position="70"/>
        <end position="92"/>
    </location>
</feature>
<feature type="transmembrane region" description="Helical" evidence="6">
    <location>
        <begin position="160"/>
        <end position="180"/>
    </location>
</feature>
<evidence type="ECO:0000256" key="5">
    <source>
        <dbReference type="ARBA" id="ARBA00023136"/>
    </source>
</evidence>
<evidence type="ECO:0000313" key="9">
    <source>
        <dbReference type="Proteomes" id="UP000034793"/>
    </source>
</evidence>
<sequence length="306" mass="33592">MSSHRLRAYIYLILTAAIWGAAGPIIKYTLSGIDPLPFLTYRFTIAAIFSLGFFLLKIKRGKKFRKLRANFPIAVFYGLLAVPIALGILFFGLDNSTVLDLTLIGIIGPLMVTAGGSIFFRDRITRREKAGISIVLLGVLLNSFSPLFRSGSDVRLTGNILLLLFLSADSGSILVAKKAVQKKIVSANLTNLAFIVGAVTLIPIALLAYGLSDLINIITTLPLKYHLGVWYMALLSGNLAYFLYVRGQRSIEVSEAVLFNYLQPLFMVPLAIFWLHESLSTSFVLGGIIIAVGLVIAESKKRRYNT</sequence>
<organism evidence="8 9">
    <name type="scientific">Candidatus Woesebacteria bacterium GW2011_GWA1_39_8</name>
    <dbReference type="NCBI Taxonomy" id="1618552"/>
    <lineage>
        <taxon>Bacteria</taxon>
        <taxon>Candidatus Woeseibacteriota</taxon>
    </lineage>
</organism>
<reference evidence="8 9" key="1">
    <citation type="journal article" date="2015" name="Nature">
        <title>rRNA introns, odd ribosomes, and small enigmatic genomes across a large radiation of phyla.</title>
        <authorList>
            <person name="Brown C.T."/>
            <person name="Hug L.A."/>
            <person name="Thomas B.C."/>
            <person name="Sharon I."/>
            <person name="Castelle C.J."/>
            <person name="Singh A."/>
            <person name="Wilkins M.J."/>
            <person name="Williams K.H."/>
            <person name="Banfield J.F."/>
        </authorList>
    </citation>
    <scope>NUCLEOTIDE SEQUENCE [LARGE SCALE GENOMIC DNA]</scope>
</reference>
<dbReference type="PATRIC" id="fig|1618552.3.peg.20"/>
<dbReference type="EMBL" id="LBXL01000001">
    <property type="protein sequence ID" value="KKR30835.1"/>
    <property type="molecule type" value="Genomic_DNA"/>
</dbReference>
<keyword evidence="2" id="KW-1003">Cell membrane</keyword>
<keyword evidence="4 6" id="KW-1133">Transmembrane helix</keyword>
<feature type="transmembrane region" description="Helical" evidence="6">
    <location>
        <begin position="223"/>
        <end position="244"/>
    </location>
</feature>
<dbReference type="InterPro" id="IPR000620">
    <property type="entry name" value="EamA_dom"/>
</dbReference>
<evidence type="ECO:0000256" key="4">
    <source>
        <dbReference type="ARBA" id="ARBA00022989"/>
    </source>
</evidence>
<gene>
    <name evidence="8" type="ORF">UT61_C0001G0019</name>
</gene>
<proteinExistence type="predicted"/>
<feature type="transmembrane region" description="Helical" evidence="6">
    <location>
        <begin position="192"/>
        <end position="211"/>
    </location>
</feature>
<dbReference type="Proteomes" id="UP000034793">
    <property type="component" value="Unassembled WGS sequence"/>
</dbReference>
<protein>
    <recommendedName>
        <fullName evidence="7">EamA domain-containing protein</fullName>
    </recommendedName>
</protein>
<comment type="caution">
    <text evidence="8">The sequence shown here is derived from an EMBL/GenBank/DDBJ whole genome shotgun (WGS) entry which is preliminary data.</text>
</comment>
<keyword evidence="3 6" id="KW-0812">Transmembrane</keyword>
<evidence type="ECO:0000256" key="6">
    <source>
        <dbReference type="SAM" id="Phobius"/>
    </source>
</evidence>
<keyword evidence="5 6" id="KW-0472">Membrane</keyword>
<evidence type="ECO:0000256" key="1">
    <source>
        <dbReference type="ARBA" id="ARBA00004651"/>
    </source>
</evidence>
<feature type="transmembrane region" description="Helical" evidence="6">
    <location>
        <begin position="98"/>
        <end position="120"/>
    </location>
</feature>
<evidence type="ECO:0000256" key="2">
    <source>
        <dbReference type="ARBA" id="ARBA00022475"/>
    </source>
</evidence>
<dbReference type="AlphaFoldDB" id="A0A0G0S7W4"/>
<dbReference type="Pfam" id="PF00892">
    <property type="entry name" value="EamA"/>
    <property type="match status" value="2"/>
</dbReference>
<name>A0A0G0S7W4_9BACT</name>
<feature type="domain" description="EamA" evidence="7">
    <location>
        <begin position="7"/>
        <end position="143"/>
    </location>
</feature>
<dbReference type="InterPro" id="IPR050638">
    <property type="entry name" value="AA-Vitamin_Transporters"/>
</dbReference>
<feature type="transmembrane region" description="Helical" evidence="6">
    <location>
        <begin position="132"/>
        <end position="148"/>
    </location>
</feature>
<dbReference type="SUPFAM" id="SSF103481">
    <property type="entry name" value="Multidrug resistance efflux transporter EmrE"/>
    <property type="match status" value="2"/>
</dbReference>
<evidence type="ECO:0000259" key="7">
    <source>
        <dbReference type="Pfam" id="PF00892"/>
    </source>
</evidence>
<dbReference type="PANTHER" id="PTHR32322">
    <property type="entry name" value="INNER MEMBRANE TRANSPORTER"/>
    <property type="match status" value="1"/>
</dbReference>
<feature type="transmembrane region" description="Helical" evidence="6">
    <location>
        <begin position="256"/>
        <end position="275"/>
    </location>
</feature>
<feature type="transmembrane region" description="Helical" evidence="6">
    <location>
        <begin position="9"/>
        <end position="26"/>
    </location>
</feature>
<evidence type="ECO:0000313" key="8">
    <source>
        <dbReference type="EMBL" id="KKR30835.1"/>
    </source>
</evidence>
<dbReference type="PANTHER" id="PTHR32322:SF18">
    <property type="entry name" value="S-ADENOSYLMETHIONINE_S-ADENOSYLHOMOCYSTEINE TRANSPORTER"/>
    <property type="match status" value="1"/>
</dbReference>
<accession>A0A0G0S7W4</accession>
<feature type="transmembrane region" description="Helical" evidence="6">
    <location>
        <begin position="281"/>
        <end position="297"/>
    </location>
</feature>